<gene>
    <name evidence="2" type="ORF">BSAL_45710</name>
</gene>
<accession>A0A0S4JQY1</accession>
<evidence type="ECO:0000256" key="1">
    <source>
        <dbReference type="SAM" id="MobiDB-lite"/>
    </source>
</evidence>
<evidence type="ECO:0000313" key="2">
    <source>
        <dbReference type="EMBL" id="CUG93927.1"/>
    </source>
</evidence>
<keyword evidence="3" id="KW-1185">Reference proteome</keyword>
<sequence length="173" mass="18151">MQLPRRSPFVSPDYSELLPAATASALFALTPRNNDSQQQKSSRQQKRRDCPQTQPFALEDSEEDDRDDSTAGGGGPSLEQSATAFEATAAAATSSTNHHHNDTASSSSAATNASATQCGDPHTGSGGGAKTSNHRVKANSKHNNLNNNSVMQFGGSRHGVVLPTAVAFTNQQN</sequence>
<dbReference type="EMBL" id="CYKH01002209">
    <property type="protein sequence ID" value="CUG93927.1"/>
    <property type="molecule type" value="Genomic_DNA"/>
</dbReference>
<dbReference type="AlphaFoldDB" id="A0A0S4JQY1"/>
<dbReference type="VEuPathDB" id="TriTrypDB:BSAL_45710"/>
<proteinExistence type="predicted"/>
<protein>
    <submittedName>
        <fullName evidence="2">Uncharacterized protein</fullName>
    </submittedName>
</protein>
<feature type="compositionally biased region" description="Low complexity" evidence="1">
    <location>
        <begin position="81"/>
        <end position="96"/>
    </location>
</feature>
<name>A0A0S4JQY1_BODSA</name>
<feature type="compositionally biased region" description="Low complexity" evidence="1">
    <location>
        <begin position="103"/>
        <end position="116"/>
    </location>
</feature>
<evidence type="ECO:0000313" key="3">
    <source>
        <dbReference type="Proteomes" id="UP000051952"/>
    </source>
</evidence>
<reference evidence="3" key="1">
    <citation type="submission" date="2015-09" db="EMBL/GenBank/DDBJ databases">
        <authorList>
            <consortium name="Pathogen Informatics"/>
        </authorList>
    </citation>
    <scope>NUCLEOTIDE SEQUENCE [LARGE SCALE GENOMIC DNA]</scope>
    <source>
        <strain evidence="3">Lake Konstanz</strain>
    </source>
</reference>
<organism evidence="2 3">
    <name type="scientific">Bodo saltans</name>
    <name type="common">Flagellated protozoan</name>
    <dbReference type="NCBI Taxonomy" id="75058"/>
    <lineage>
        <taxon>Eukaryota</taxon>
        <taxon>Discoba</taxon>
        <taxon>Euglenozoa</taxon>
        <taxon>Kinetoplastea</taxon>
        <taxon>Metakinetoplastina</taxon>
        <taxon>Eubodonida</taxon>
        <taxon>Bodonidae</taxon>
        <taxon>Bodo</taxon>
    </lineage>
</organism>
<feature type="region of interest" description="Disordered" evidence="1">
    <location>
        <begin position="29"/>
        <end position="146"/>
    </location>
</feature>
<dbReference type="Proteomes" id="UP000051952">
    <property type="component" value="Unassembled WGS sequence"/>
</dbReference>